<reference evidence="2" key="1">
    <citation type="submission" date="2016-11" db="EMBL/GenBank/DDBJ databases">
        <authorList>
            <person name="Varghese N."/>
            <person name="Submissions S."/>
        </authorList>
    </citation>
    <scope>NUCLEOTIDE SEQUENCE [LARGE SCALE GENOMIC DNA]</scope>
    <source>
        <strain evidence="2">DSM 16579</strain>
    </source>
</reference>
<evidence type="ECO:0000313" key="2">
    <source>
        <dbReference type="Proteomes" id="UP000184517"/>
    </source>
</evidence>
<sequence length="55" mass="6479">MDLVLPSSKYIQSYNEYIEELGDEVRYPFPMGFDHQDIAQLKYSKIRVGSHHFVS</sequence>
<accession>A0A1M4T0H8</accession>
<organism evidence="1 2">
    <name type="scientific">Marinomonas polaris DSM 16579</name>
    <dbReference type="NCBI Taxonomy" id="1122206"/>
    <lineage>
        <taxon>Bacteria</taxon>
        <taxon>Pseudomonadati</taxon>
        <taxon>Pseudomonadota</taxon>
        <taxon>Gammaproteobacteria</taxon>
        <taxon>Oceanospirillales</taxon>
        <taxon>Oceanospirillaceae</taxon>
        <taxon>Marinomonas</taxon>
    </lineage>
</organism>
<dbReference type="EMBL" id="FQVF01000002">
    <property type="protein sequence ID" value="SHE38001.1"/>
    <property type="molecule type" value="Genomic_DNA"/>
</dbReference>
<keyword evidence="2" id="KW-1185">Reference proteome</keyword>
<dbReference type="Proteomes" id="UP000184517">
    <property type="component" value="Unassembled WGS sequence"/>
</dbReference>
<name>A0A1M4T0H8_9GAMM</name>
<dbReference type="RefSeq" id="WP_175550729.1">
    <property type="nucleotide sequence ID" value="NZ_FQVF01000002.1"/>
</dbReference>
<protein>
    <submittedName>
        <fullName evidence="1">Uncharacterized protein</fullName>
    </submittedName>
</protein>
<dbReference type="STRING" id="1122206.SAMN02745753_00175"/>
<evidence type="ECO:0000313" key="1">
    <source>
        <dbReference type="EMBL" id="SHE38001.1"/>
    </source>
</evidence>
<dbReference type="AlphaFoldDB" id="A0A1M4T0H8"/>
<proteinExistence type="predicted"/>
<gene>
    <name evidence="1" type="ORF">SAMN02745753_00175</name>
</gene>